<proteinExistence type="predicted"/>
<keyword evidence="1" id="KW-0808">Transferase</keyword>
<dbReference type="Gene3D" id="3.30.565.10">
    <property type="entry name" value="Histidine kinase-like ATPase, C-terminal domain"/>
    <property type="match status" value="1"/>
</dbReference>
<dbReference type="InterPro" id="IPR003594">
    <property type="entry name" value="HATPase_dom"/>
</dbReference>
<evidence type="ECO:0000256" key="4">
    <source>
        <dbReference type="SAM" id="Coils"/>
    </source>
</evidence>
<dbReference type="Pfam" id="PF07730">
    <property type="entry name" value="HisKA_3"/>
    <property type="match status" value="1"/>
</dbReference>
<reference evidence="7" key="1">
    <citation type="journal article" date="2019" name="Int. J. Syst. Evol. Microbiol.">
        <title>The Global Catalogue of Microorganisms (GCM) 10K type strain sequencing project: providing services to taxonomists for standard genome sequencing and annotation.</title>
        <authorList>
            <consortium name="The Broad Institute Genomics Platform"/>
            <consortium name="The Broad Institute Genome Sequencing Center for Infectious Disease"/>
            <person name="Wu L."/>
            <person name="Ma J."/>
        </authorList>
    </citation>
    <scope>NUCLEOTIDE SEQUENCE [LARGE SCALE GENOMIC DNA]</scope>
    <source>
        <strain evidence="7">JCM 16702</strain>
    </source>
</reference>
<evidence type="ECO:0000313" key="7">
    <source>
        <dbReference type="Proteomes" id="UP001500683"/>
    </source>
</evidence>
<dbReference type="Gene3D" id="1.20.5.1930">
    <property type="match status" value="1"/>
</dbReference>
<feature type="coiled-coil region" evidence="4">
    <location>
        <begin position="133"/>
        <end position="160"/>
    </location>
</feature>
<protein>
    <recommendedName>
        <fullName evidence="5">Histidine kinase/HSP90-like ATPase domain-containing protein</fullName>
    </recommendedName>
</protein>
<gene>
    <name evidence="6" type="ORF">GCM10022214_60160</name>
</gene>
<dbReference type="InterPro" id="IPR036890">
    <property type="entry name" value="HATPase_C_sf"/>
</dbReference>
<accession>A0ABP7WKU4</accession>
<dbReference type="SUPFAM" id="SSF55874">
    <property type="entry name" value="ATPase domain of HSP90 chaperone/DNA topoisomerase II/histidine kinase"/>
    <property type="match status" value="1"/>
</dbReference>
<keyword evidence="2" id="KW-0418">Kinase</keyword>
<evidence type="ECO:0000256" key="2">
    <source>
        <dbReference type="ARBA" id="ARBA00022777"/>
    </source>
</evidence>
<evidence type="ECO:0000256" key="3">
    <source>
        <dbReference type="ARBA" id="ARBA00023012"/>
    </source>
</evidence>
<dbReference type="InterPro" id="IPR011712">
    <property type="entry name" value="Sig_transdc_His_kin_sub3_dim/P"/>
</dbReference>
<feature type="domain" description="Histidine kinase/HSP90-like ATPase" evidence="5">
    <location>
        <begin position="265"/>
        <end position="365"/>
    </location>
</feature>
<dbReference type="SMART" id="SM00387">
    <property type="entry name" value="HATPase_c"/>
    <property type="match status" value="1"/>
</dbReference>
<sequence length="395" mass="42088">MLAMALVLMPAARLDPGLALAVAALAAETALAAAAWRTVLPWLRRWPVLCCLDGLLVYGVLAQGGVYGEFFLLTVMTSGIAGVLYPWRRALLVCAAQVALCCLAMASEPAHGTDALLGLPVFYPVTACAGAMLRRLFAQYAAAEEERRRIETAVAAAAERTRLAREMHDSLAKTLQGMVMSAAALPVWIRKSPDRAERDARHLVSALETATREARGLIADLREEAYGLPLPLAVRRVVVEWSRSSDVTARTDLAGAAGAMDAPTVVRYEVVSVLKEALTNVDRHARADSVEVRLRCAAGRLELTVRDDGAGFAPPPDGAVHLLARKGHYGLVGMAERARRVGGALTVDSAPGEGTTVTMTLPWPCGSADPEVWTRWATADAPALSAGASPVRERR</sequence>
<keyword evidence="3" id="KW-0902">Two-component regulatory system</keyword>
<dbReference type="InterPro" id="IPR050482">
    <property type="entry name" value="Sensor_HK_TwoCompSys"/>
</dbReference>
<comment type="caution">
    <text evidence="6">The sequence shown here is derived from an EMBL/GenBank/DDBJ whole genome shotgun (WGS) entry which is preliminary data.</text>
</comment>
<keyword evidence="7" id="KW-1185">Reference proteome</keyword>
<dbReference type="PANTHER" id="PTHR24421">
    <property type="entry name" value="NITRATE/NITRITE SENSOR PROTEIN NARX-RELATED"/>
    <property type="match status" value="1"/>
</dbReference>
<name>A0ABP7WKU4_9ACTN</name>
<dbReference type="EMBL" id="BAAAZG010000047">
    <property type="protein sequence ID" value="GAA4091159.1"/>
    <property type="molecule type" value="Genomic_DNA"/>
</dbReference>
<dbReference type="Proteomes" id="UP001500683">
    <property type="component" value="Unassembled WGS sequence"/>
</dbReference>
<evidence type="ECO:0000313" key="6">
    <source>
        <dbReference type="EMBL" id="GAA4091159.1"/>
    </source>
</evidence>
<keyword evidence="4" id="KW-0175">Coiled coil</keyword>
<evidence type="ECO:0000259" key="5">
    <source>
        <dbReference type="SMART" id="SM00387"/>
    </source>
</evidence>
<organism evidence="6 7">
    <name type="scientific">Actinomadura miaoliensis</name>
    <dbReference type="NCBI Taxonomy" id="430685"/>
    <lineage>
        <taxon>Bacteria</taxon>
        <taxon>Bacillati</taxon>
        <taxon>Actinomycetota</taxon>
        <taxon>Actinomycetes</taxon>
        <taxon>Streptosporangiales</taxon>
        <taxon>Thermomonosporaceae</taxon>
        <taxon>Actinomadura</taxon>
    </lineage>
</organism>
<dbReference type="Pfam" id="PF02518">
    <property type="entry name" value="HATPase_c"/>
    <property type="match status" value="1"/>
</dbReference>
<evidence type="ECO:0000256" key="1">
    <source>
        <dbReference type="ARBA" id="ARBA00022679"/>
    </source>
</evidence>
<dbReference type="CDD" id="cd16917">
    <property type="entry name" value="HATPase_UhpB-NarQ-NarX-like"/>
    <property type="match status" value="1"/>
</dbReference>